<dbReference type="InterPro" id="IPR013154">
    <property type="entry name" value="ADH-like_N"/>
</dbReference>
<dbReference type="InterPro" id="IPR020843">
    <property type="entry name" value="ER"/>
</dbReference>
<dbReference type="Pfam" id="PF08240">
    <property type="entry name" value="ADH_N"/>
    <property type="match status" value="1"/>
</dbReference>
<keyword evidence="4 6" id="KW-0862">Zinc</keyword>
<dbReference type="GO" id="GO:0008270">
    <property type="term" value="F:zinc ion binding"/>
    <property type="evidence" value="ECO:0007669"/>
    <property type="project" value="InterPro"/>
</dbReference>
<keyword evidence="3 6" id="KW-0479">Metal-binding</keyword>
<evidence type="ECO:0000313" key="8">
    <source>
        <dbReference type="EMBL" id="AFI38953.1"/>
    </source>
</evidence>
<dbReference type="SUPFAM" id="SSF51735">
    <property type="entry name" value="NAD(P)-binding Rossmann-fold domains"/>
    <property type="match status" value="1"/>
</dbReference>
<evidence type="ECO:0000256" key="1">
    <source>
        <dbReference type="ARBA" id="ARBA00001947"/>
    </source>
</evidence>
<organism evidence="8">
    <name type="scientific">Kuraishia capsulata</name>
    <dbReference type="NCBI Taxonomy" id="317047"/>
    <lineage>
        <taxon>Eukaryota</taxon>
        <taxon>Fungi</taxon>
        <taxon>Dikarya</taxon>
        <taxon>Ascomycota</taxon>
        <taxon>Saccharomycotina</taxon>
        <taxon>Pichiomycetes</taxon>
        <taxon>Pichiales</taxon>
        <taxon>Pichiaceae</taxon>
        <taxon>Kuraishia</taxon>
    </lineage>
</organism>
<dbReference type="CDD" id="cd08254">
    <property type="entry name" value="hydroxyacyl_CoA_DH"/>
    <property type="match status" value="1"/>
</dbReference>
<dbReference type="PROSITE" id="PS00059">
    <property type="entry name" value="ADH_ZINC"/>
    <property type="match status" value="1"/>
</dbReference>
<dbReference type="InterPro" id="IPR013149">
    <property type="entry name" value="ADH-like_C"/>
</dbReference>
<accession>I1V8K5</accession>
<dbReference type="SMART" id="SM00829">
    <property type="entry name" value="PKS_ER"/>
    <property type="match status" value="1"/>
</dbReference>
<dbReference type="PANTHER" id="PTHR42940:SF8">
    <property type="entry name" value="VACUOLAR PROTEIN SORTING-ASSOCIATED PROTEIN 11"/>
    <property type="match status" value="1"/>
</dbReference>
<dbReference type="Gene3D" id="3.90.180.10">
    <property type="entry name" value="Medium-chain alcohol dehydrogenases, catalytic domain"/>
    <property type="match status" value="1"/>
</dbReference>
<dbReference type="InterPro" id="IPR002328">
    <property type="entry name" value="ADH_Zn_CS"/>
</dbReference>
<feature type="domain" description="Enoyl reductase (ER)" evidence="7">
    <location>
        <begin position="18"/>
        <end position="339"/>
    </location>
</feature>
<dbReference type="PhylomeDB" id="I1V8K5"/>
<name>I1V8K5_9ASCO</name>
<evidence type="ECO:0000256" key="6">
    <source>
        <dbReference type="RuleBase" id="RU361277"/>
    </source>
</evidence>
<dbReference type="GO" id="GO:0005737">
    <property type="term" value="C:cytoplasm"/>
    <property type="evidence" value="ECO:0007669"/>
    <property type="project" value="TreeGrafter"/>
</dbReference>
<dbReference type="PANTHER" id="PTHR42940">
    <property type="entry name" value="ALCOHOL DEHYDROGENASE 1-RELATED"/>
    <property type="match status" value="1"/>
</dbReference>
<proteinExistence type="inferred from homology"/>
<protein>
    <submittedName>
        <fullName evidence="8">NADH dependent carbonyl reductase</fullName>
    </submittedName>
</protein>
<evidence type="ECO:0000259" key="7">
    <source>
        <dbReference type="SMART" id="SM00829"/>
    </source>
</evidence>
<dbReference type="Gene3D" id="3.40.50.720">
    <property type="entry name" value="NAD(P)-binding Rossmann-like Domain"/>
    <property type="match status" value="1"/>
</dbReference>
<evidence type="ECO:0000256" key="4">
    <source>
        <dbReference type="ARBA" id="ARBA00022833"/>
    </source>
</evidence>
<dbReference type="SMR" id="I1V8K5"/>
<evidence type="ECO:0000256" key="3">
    <source>
        <dbReference type="ARBA" id="ARBA00022723"/>
    </source>
</evidence>
<dbReference type="SUPFAM" id="SSF50129">
    <property type="entry name" value="GroES-like"/>
    <property type="match status" value="1"/>
</dbReference>
<comment type="cofactor">
    <cofactor evidence="1 6">
        <name>Zn(2+)</name>
        <dbReference type="ChEBI" id="CHEBI:29105"/>
    </cofactor>
</comment>
<dbReference type="EMBL" id="JQ365667">
    <property type="protein sequence ID" value="AFI38953.1"/>
    <property type="molecule type" value="Genomic_DNA"/>
</dbReference>
<evidence type="ECO:0000256" key="5">
    <source>
        <dbReference type="ARBA" id="ARBA00023002"/>
    </source>
</evidence>
<dbReference type="GO" id="GO:0004022">
    <property type="term" value="F:alcohol dehydrogenase (NAD+) activity"/>
    <property type="evidence" value="ECO:0007669"/>
    <property type="project" value="TreeGrafter"/>
</dbReference>
<keyword evidence="5" id="KW-0560">Oxidoreductase</keyword>
<dbReference type="InterPro" id="IPR036291">
    <property type="entry name" value="NAD(P)-bd_dom_sf"/>
</dbReference>
<comment type="similarity">
    <text evidence="2 6">Belongs to the zinc-containing alcohol dehydrogenase family.</text>
</comment>
<dbReference type="InterPro" id="IPR011032">
    <property type="entry name" value="GroES-like_sf"/>
</dbReference>
<dbReference type="AlphaFoldDB" id="I1V8K5"/>
<dbReference type="Pfam" id="PF00107">
    <property type="entry name" value="ADH_zinc_N"/>
    <property type="match status" value="1"/>
</dbReference>
<sequence>MSALSKTQAGYIFKKGAGHIVKAEVPIPKPTGAQSLLRVKAAGMCHSDLHVIGETLEVPTDGYVLGHEIAGELVEIGDSVNPEVFKVGGRYAVHGLNSCGSCEMCRTGHDNDCTGNESKWYGLGISGGYQQYLLVPNSHHLLPIPDNVSYEVAAATSDAVLTPYHAIKNSGVTPSSKVLMFGLGGLGSNALQILKAFGAYVVAVDVKPASKAIADEFKADEFYTDISQSSWKPASFDYCFDFVSLQVTFDICQKYIKSHGTIFPVGLGSSKLTFDLGNLALREVKIVGNFWGTSQEQIEAMELVSSGRVKPQVHTTELENLPESLEKLEEGKINGRLVMLP</sequence>
<reference evidence="8" key="1">
    <citation type="submission" date="2012-01" db="EMBL/GenBank/DDBJ databases">
        <title>Characterization of a novel carbonyl reductase from Kuraishia capsulata.</title>
        <authorList>
            <person name="Ning C."/>
            <person name="Su E."/>
        </authorList>
    </citation>
    <scope>NUCLEOTIDE SEQUENCE</scope>
    <source>
        <strain evidence="8">NCX 42</strain>
    </source>
</reference>
<evidence type="ECO:0000256" key="2">
    <source>
        <dbReference type="ARBA" id="ARBA00008072"/>
    </source>
</evidence>